<dbReference type="SUPFAM" id="SSF56563">
    <property type="entry name" value="Major capsid protein gp5"/>
    <property type="match status" value="1"/>
</dbReference>
<dbReference type="GO" id="GO:0044423">
    <property type="term" value="C:virion component"/>
    <property type="evidence" value="ECO:0007669"/>
    <property type="project" value="UniProtKB-KW"/>
</dbReference>
<evidence type="ECO:0000313" key="4">
    <source>
        <dbReference type="EMBL" id="QNL31687.1"/>
    </source>
</evidence>
<proteinExistence type="predicted"/>
<reference evidence="4" key="1">
    <citation type="submission" date="2020-07" db="EMBL/GenBank/DDBJ databases">
        <title>Dissolved microcystin release linked to lysis of a Microcystis spp. bloom in Lake Erie (USA) attributed to a novel cyanophage.</title>
        <authorList>
            <person name="McKindles K.M."/>
            <person name="Manes M.A."/>
            <person name="DeMarco J.R."/>
            <person name="McClure A."/>
            <person name="McKay R.M."/>
            <person name="Davis T.W."/>
            <person name="Bullerjahn G.S."/>
        </authorList>
    </citation>
    <scope>NUCLEOTIDE SEQUENCE</scope>
</reference>
<evidence type="ECO:0000259" key="3">
    <source>
        <dbReference type="Pfam" id="PF05065"/>
    </source>
</evidence>
<keyword evidence="2" id="KW-0946">Virion</keyword>
<dbReference type="Gene3D" id="3.30.2400.10">
    <property type="entry name" value="Major capsid protein gp5"/>
    <property type="match status" value="1"/>
</dbReference>
<name>A0A7G9A4L4_9VIRU</name>
<dbReference type="InterPro" id="IPR024455">
    <property type="entry name" value="Phage_capsid"/>
</dbReference>
<evidence type="ECO:0000256" key="1">
    <source>
        <dbReference type="ARBA" id="ARBA00004328"/>
    </source>
</evidence>
<accession>A0A7G9A4L4</accession>
<protein>
    <recommendedName>
        <fullName evidence="3">Phage capsid-like C-terminal domain-containing protein</fullName>
    </recommendedName>
</protein>
<organism evidence="4">
    <name type="scientific">Bacteriophage sp</name>
    <dbReference type="NCBI Taxonomy" id="38018"/>
    <lineage>
        <taxon>Viruses</taxon>
    </lineage>
</organism>
<dbReference type="Pfam" id="PF05065">
    <property type="entry name" value="Phage_capsid"/>
    <property type="match status" value="1"/>
</dbReference>
<sequence length="479" mass="51839">MKTVPLSDKGSYRVTQWQPFEVSLVSVPADYTVGFGRAKGFEGTISLNVEGCNMSLKDAERELERERILGIQELVRSYGFPELGQRAIKEDMDIEAARSLYLARLGEQMNPVAGAVNPLGLSTKEGKSYSILRAINACLTNDWSKAGFERECSREIAKRAGKETSGFFLPVRDVRMESYRATYQVGTAATGGNTVETSLMAENFIDVLRDKLVIRSLGATVMSGLQGNVDIPGQNAITQTYWVGESGSITQSEATFRQVPLRPKTIAARSQMSRLMLLQSSIDIEQFVRNDFAAVMARGIDQAAIRGTGANGEPRGILNLAGIGTVPLGTNGGAPTYSAIIGLMRELEIDNADMGALNWLTNPLVKSRLMLTPKQASGVEGNFILSDPGRTLMGYQFACTNAVPSNLTKGTGANLSPLIFGNFNDLIIGEWGSVEILVNPYGAGYNTGDVDIRVMQTIDIAFRQVVSFAAITDMITTLP</sequence>
<dbReference type="NCBIfam" id="TIGR01554">
    <property type="entry name" value="major_cap_HK97"/>
    <property type="match status" value="1"/>
</dbReference>
<dbReference type="EMBL" id="MT840189">
    <property type="protein sequence ID" value="QNL31687.1"/>
    <property type="molecule type" value="Genomic_DNA"/>
</dbReference>
<evidence type="ECO:0000256" key="2">
    <source>
        <dbReference type="ARBA" id="ARBA00022844"/>
    </source>
</evidence>
<feature type="domain" description="Phage capsid-like C-terminal" evidence="3">
    <location>
        <begin position="191"/>
        <end position="471"/>
    </location>
</feature>
<comment type="subcellular location">
    <subcellularLocation>
        <location evidence="1">Virion</location>
    </subcellularLocation>
</comment>
<dbReference type="InterPro" id="IPR054612">
    <property type="entry name" value="Phage_capsid-like_C"/>
</dbReference>